<dbReference type="HOGENOM" id="CLU_3164187_0_0_9"/>
<dbReference type="AlphaFoldDB" id="I2C160"/>
<gene>
    <name evidence="1" type="ORF">MUS_0302</name>
</gene>
<reference evidence="1 2" key="1">
    <citation type="journal article" date="2012" name="J. Biotechnol.">
        <title>Genome sequence of the plant growth promoting strain Bacillus amyloliquefaciens subsp. plantarum B9601-Y2 and expression of mersacidin and other secondary metabolites.</title>
        <authorList>
            <person name="He P."/>
            <person name="Hao K."/>
            <person name="Blom J."/>
            <person name="Ruckert C."/>
            <person name="Vater J."/>
            <person name="Mao Z."/>
            <person name="Wu Y."/>
            <person name="Hou M."/>
            <person name="He P."/>
            <person name="He Y."/>
            <person name="Borriss R."/>
        </authorList>
    </citation>
    <scope>NUCLEOTIDE SEQUENCE [LARGE SCALE GENOMIC DNA]</scope>
    <source>
        <strain evidence="1">Y2</strain>
    </source>
</reference>
<evidence type="ECO:0000313" key="1">
    <source>
        <dbReference type="EMBL" id="AFJ60384.1"/>
    </source>
</evidence>
<accession>I2C160</accession>
<organism evidence="1 2">
    <name type="scientific">Bacillus amyloliquefaciens (strain Y2)</name>
    <name type="common">Bacillus amyloliquefaciens subsp. plantarum (strain B9601-Y2)</name>
    <dbReference type="NCBI Taxonomy" id="1155777"/>
    <lineage>
        <taxon>Bacteria</taxon>
        <taxon>Bacillati</taxon>
        <taxon>Bacillota</taxon>
        <taxon>Bacilli</taxon>
        <taxon>Bacillales</taxon>
        <taxon>Bacillaceae</taxon>
        <taxon>Bacillus</taxon>
        <taxon>Bacillus amyloliquefaciens group</taxon>
    </lineage>
</organism>
<protein>
    <submittedName>
        <fullName evidence="1">Uncharacterized protein</fullName>
    </submittedName>
</protein>
<name>I2C160_BACAY</name>
<dbReference type="EMBL" id="CP003332">
    <property type="protein sequence ID" value="AFJ60384.1"/>
    <property type="molecule type" value="Genomic_DNA"/>
</dbReference>
<proteinExistence type="predicted"/>
<dbReference type="Proteomes" id="UP000002878">
    <property type="component" value="Chromosome"/>
</dbReference>
<dbReference type="KEGG" id="bqy:MUS_0302"/>
<evidence type="ECO:0000313" key="2">
    <source>
        <dbReference type="Proteomes" id="UP000002878"/>
    </source>
</evidence>
<sequence length="47" mass="5399">MYESIVNGQNILSQYSKNTKILINFCGFTTISFLDSRRIMPKKGGRK</sequence>